<dbReference type="AlphaFoldDB" id="A0AA39MQN0"/>
<proteinExistence type="predicted"/>
<keyword evidence="3" id="KW-1185">Reference proteome</keyword>
<name>A0AA39MQN0_ARMTA</name>
<dbReference type="Proteomes" id="UP001175211">
    <property type="component" value="Unassembled WGS sequence"/>
</dbReference>
<dbReference type="RefSeq" id="XP_060324521.1">
    <property type="nucleotide sequence ID" value="XM_060475878.1"/>
</dbReference>
<dbReference type="SUPFAM" id="SSF56219">
    <property type="entry name" value="DNase I-like"/>
    <property type="match status" value="1"/>
</dbReference>
<dbReference type="InterPro" id="IPR036691">
    <property type="entry name" value="Endo/exonu/phosph_ase_sf"/>
</dbReference>
<gene>
    <name evidence="2" type="ORF">EV420DRAFT_1622935</name>
</gene>
<evidence type="ECO:0000256" key="1">
    <source>
        <dbReference type="SAM" id="MobiDB-lite"/>
    </source>
</evidence>
<evidence type="ECO:0000313" key="2">
    <source>
        <dbReference type="EMBL" id="KAK0443027.1"/>
    </source>
</evidence>
<evidence type="ECO:0000313" key="3">
    <source>
        <dbReference type="Proteomes" id="UP001175211"/>
    </source>
</evidence>
<comment type="caution">
    <text evidence="2">The sequence shown here is derived from an EMBL/GenBank/DDBJ whole genome shotgun (WGS) entry which is preliminary data.</text>
</comment>
<reference evidence="2" key="1">
    <citation type="submission" date="2023-06" db="EMBL/GenBank/DDBJ databases">
        <authorList>
            <consortium name="Lawrence Berkeley National Laboratory"/>
            <person name="Ahrendt S."/>
            <person name="Sahu N."/>
            <person name="Indic B."/>
            <person name="Wong-Bajracharya J."/>
            <person name="Merenyi Z."/>
            <person name="Ke H.-M."/>
            <person name="Monk M."/>
            <person name="Kocsube S."/>
            <person name="Drula E."/>
            <person name="Lipzen A."/>
            <person name="Balint B."/>
            <person name="Henrissat B."/>
            <person name="Andreopoulos B."/>
            <person name="Martin F.M."/>
            <person name="Harder C.B."/>
            <person name="Rigling D."/>
            <person name="Ford K.L."/>
            <person name="Foster G.D."/>
            <person name="Pangilinan J."/>
            <person name="Papanicolaou A."/>
            <person name="Barry K."/>
            <person name="LaButti K."/>
            <person name="Viragh M."/>
            <person name="Koriabine M."/>
            <person name="Yan M."/>
            <person name="Riley R."/>
            <person name="Champramary S."/>
            <person name="Plett K.L."/>
            <person name="Tsai I.J."/>
            <person name="Slot J."/>
            <person name="Sipos G."/>
            <person name="Plett J."/>
            <person name="Nagy L.G."/>
            <person name="Grigoriev I.V."/>
        </authorList>
    </citation>
    <scope>NUCLEOTIDE SEQUENCE</scope>
    <source>
        <strain evidence="2">CCBAS 213</strain>
    </source>
</reference>
<protein>
    <submittedName>
        <fullName evidence="2">Uncharacterized protein</fullName>
    </submittedName>
</protein>
<organism evidence="2 3">
    <name type="scientific">Armillaria tabescens</name>
    <name type="common">Ringless honey mushroom</name>
    <name type="synonym">Agaricus tabescens</name>
    <dbReference type="NCBI Taxonomy" id="1929756"/>
    <lineage>
        <taxon>Eukaryota</taxon>
        <taxon>Fungi</taxon>
        <taxon>Dikarya</taxon>
        <taxon>Basidiomycota</taxon>
        <taxon>Agaricomycotina</taxon>
        <taxon>Agaricomycetes</taxon>
        <taxon>Agaricomycetidae</taxon>
        <taxon>Agaricales</taxon>
        <taxon>Marasmiineae</taxon>
        <taxon>Physalacriaceae</taxon>
        <taxon>Desarmillaria</taxon>
    </lineage>
</organism>
<accession>A0AA39MQN0</accession>
<dbReference type="EMBL" id="JAUEPS010000061">
    <property type="protein sequence ID" value="KAK0443027.1"/>
    <property type="molecule type" value="Genomic_DNA"/>
</dbReference>
<dbReference type="Gene3D" id="3.60.10.10">
    <property type="entry name" value="Endonuclease/exonuclease/phosphatase"/>
    <property type="match status" value="1"/>
</dbReference>
<feature type="region of interest" description="Disordered" evidence="1">
    <location>
        <begin position="253"/>
        <end position="278"/>
    </location>
</feature>
<dbReference type="GeneID" id="85359426"/>
<sequence length="292" mass="33529">MKIVFTADPENPTSKGGVAIVINKQLTLWHHTKTKVIILGRAILLKTRWYGEKEIIILGIYTPNWWPDYMGGDMNFVEDPIDRLLMRADHADVLTAFDNLKELLGLRDGWCRTYPDRKDFSFRCTRSVPVQGANEMVCQVFQSRIDRIYVTDNLFENARIAGVDHDMVSVQIAHEEAPLIGKGRWACLDSILKDHQLAEGVKRLGINALDEITEIRRSGRTQSSNPQRVYQKFITAAMELARERERSVKVQSQLKRSQIEKEIENTPGNPDLSELEQSERLARLKSELRNIK</sequence>